<evidence type="ECO:0000313" key="1">
    <source>
        <dbReference type="EMBL" id="KAL3566656.1"/>
    </source>
</evidence>
<accession>A0ACC4AKB6</accession>
<dbReference type="Proteomes" id="UP000309997">
    <property type="component" value="Unassembled WGS sequence"/>
</dbReference>
<name>A0ACC4AKB6_POPAL</name>
<gene>
    <name evidence="1" type="ORF">D5086_032071</name>
</gene>
<proteinExistence type="predicted"/>
<dbReference type="EMBL" id="RCHU02000018">
    <property type="protein sequence ID" value="KAL3566656.1"/>
    <property type="molecule type" value="Genomic_DNA"/>
</dbReference>
<comment type="caution">
    <text evidence="1">The sequence shown here is derived from an EMBL/GenBank/DDBJ whole genome shotgun (WGS) entry which is preliminary data.</text>
</comment>
<sequence length="479" mass="54558">MNSKLKLRQAIDTLYTNGPASHECYTRLALECFRASDVDQAKRLKSHMDLHLFKPKDTFIHNRLLNLYAKSGEISHARKLFDEMTQRDNFSWNAMLSLYAKSGLVEDLRVIFDNIPSRDSVSYNTVISGFAGNGRAGQALGVFLRMQKEGLKPTEYTHVSVLNACTQLLDLRRGKQIHGRIIICNLGGNVFVCNALTDLYARCGEIDQARKLFDRMVIRNVVTWNLMISGYLKNRQPEKCIDLFHEMQVSNLKPDQVTVSSVLGAYIQGGYIDEARKVFGEAVHGKAFLMGVNDDLLVSSALVDIWIEIDNEVHKFVADDRTHPDAKIIHVQLNRLIRKLKEAGFSPNTNLVLHDFGEDEKLESINYHSEKLALAYGLIKKPYGVTPIRIIKNIRTCADCHMFMKFVSNIARRPVILRDSNRFHHFVEGKCSCKDYWDNAFTQGYSKKADGTRLNVLIDGKECEELKVGFYSSNFYVRS</sequence>
<protein>
    <submittedName>
        <fullName evidence="1">Uncharacterized protein</fullName>
    </submittedName>
</protein>
<evidence type="ECO:0000313" key="2">
    <source>
        <dbReference type="Proteomes" id="UP000309997"/>
    </source>
</evidence>
<reference evidence="1 2" key="1">
    <citation type="journal article" date="2024" name="Plant Biotechnol. J.">
        <title>Genome and CRISPR/Cas9 system of a widespread forest tree (Populus alba) in the world.</title>
        <authorList>
            <person name="Liu Y.J."/>
            <person name="Jiang P.F."/>
            <person name="Han X.M."/>
            <person name="Li X.Y."/>
            <person name="Wang H.M."/>
            <person name="Wang Y.J."/>
            <person name="Wang X.X."/>
            <person name="Zeng Q.Y."/>
        </authorList>
    </citation>
    <scope>NUCLEOTIDE SEQUENCE [LARGE SCALE GENOMIC DNA]</scope>
    <source>
        <strain evidence="2">cv. PAL-ZL1</strain>
    </source>
</reference>
<keyword evidence="2" id="KW-1185">Reference proteome</keyword>
<organism evidence="1 2">
    <name type="scientific">Populus alba</name>
    <name type="common">White poplar</name>
    <dbReference type="NCBI Taxonomy" id="43335"/>
    <lineage>
        <taxon>Eukaryota</taxon>
        <taxon>Viridiplantae</taxon>
        <taxon>Streptophyta</taxon>
        <taxon>Embryophyta</taxon>
        <taxon>Tracheophyta</taxon>
        <taxon>Spermatophyta</taxon>
        <taxon>Magnoliopsida</taxon>
        <taxon>eudicotyledons</taxon>
        <taxon>Gunneridae</taxon>
        <taxon>Pentapetalae</taxon>
        <taxon>rosids</taxon>
        <taxon>fabids</taxon>
        <taxon>Malpighiales</taxon>
        <taxon>Salicaceae</taxon>
        <taxon>Saliceae</taxon>
        <taxon>Populus</taxon>
    </lineage>
</organism>